<feature type="transmembrane region" description="Helical" evidence="7">
    <location>
        <begin position="433"/>
        <end position="458"/>
    </location>
</feature>
<proteinExistence type="inferred from homology"/>
<evidence type="ECO:0000313" key="8">
    <source>
        <dbReference type="EMBL" id="KAJ6217569.1"/>
    </source>
</evidence>
<keyword evidence="3 7" id="KW-0812">Transmembrane</keyword>
<sequence length="907" mass="104715">MNTLKPIQFILPNTILSLTEWNTQAVAEQDVTFSMEHLYLLINYILNSVFKSGFPNSVIDRDLFHKPLDLLDQNKLSIIEHYKLIIIGALSLLFAAFFIPILSFLCCCFCCTSKPKKRSQRSHYVQQYTSGSRSGSRHSYITRHKSVPKHKVESVCDCCIRPILSLILLSLLVLGFLFIICSFVTNDSVFTGVNQLPKAANSSLSDLEIYLNNTQYELDILFKTNFAQLESQLNQNLNKSGDIVKNRLAIISDAISINNLTQIVSNLQPILHDLKRLINNTNELKFLTAQLKGKINRSKQDMNEFFKACRHSICLELEEKYHQLMETFSISSRIDTIPRLSPIIDKIEYLLKQDIVTEIRKGQDKLNYVSNEIQAVVNEVLPNIRKKIVRANLALNENVDGINQLLAQPIPYIQLIQQQIGKSNSFIQKNDQYIQYVGLTCTLILFIILICYFIGLLCGLCNDQPTRYNYKNRSKKSELFFYFGIVLFFLTFTCLLSLSTISVLIGGISDRSVCFYLKNVSDPQSEQIISLIQSELQEDMFDISQHDDRIKHAFNYLKDVRLADILQRCHQNKSIIDVLQLSLDDEIRIQRNNKPIIIKLSDIIMFDEKDSIEEYLASLLNRLDINPKDIVLLTKHGQDMINVLKDTPLETLNFSSFAHIIKHSITPVDLEMISRNLEEESLKLPESEIENVARLRNIAMDLKSARDLINLISFKIENLTRNAEKIERKSHYNGKGMRETLIMLLKQAHDAQRFINQKGRTEIKSVLRNFIHDISSMISQYIQHVQYRIKYEIGRCEPVSRAFNHTVESLCDDIVLPFTACWFSIAISSLLFVPATVLVCMLNSLFRRIKRSSVRRESVLIIDNYEDDNIPLAEYVALFRYALLYVIFNNDPFFFVFFSFEQQQQQP</sequence>
<dbReference type="EMBL" id="JAPWDV010000003">
    <property type="protein sequence ID" value="KAJ6217569.1"/>
    <property type="molecule type" value="Genomic_DNA"/>
</dbReference>
<dbReference type="AlphaFoldDB" id="A0A9Q0RKB2"/>
<dbReference type="InterPro" id="IPR008795">
    <property type="entry name" value="Prominin"/>
</dbReference>
<keyword evidence="6" id="KW-0325">Glycoprotein</keyword>
<organism evidence="8 9">
    <name type="scientific">Blomia tropicalis</name>
    <name type="common">Mite</name>
    <dbReference type="NCBI Taxonomy" id="40697"/>
    <lineage>
        <taxon>Eukaryota</taxon>
        <taxon>Metazoa</taxon>
        <taxon>Ecdysozoa</taxon>
        <taxon>Arthropoda</taxon>
        <taxon>Chelicerata</taxon>
        <taxon>Arachnida</taxon>
        <taxon>Acari</taxon>
        <taxon>Acariformes</taxon>
        <taxon>Sarcoptiformes</taxon>
        <taxon>Astigmata</taxon>
        <taxon>Glycyphagoidea</taxon>
        <taxon>Echimyopodidae</taxon>
        <taxon>Blomia</taxon>
    </lineage>
</organism>
<dbReference type="PANTHER" id="PTHR22730:SF1">
    <property type="entry name" value="PROMININ-LIKE PROTEIN"/>
    <property type="match status" value="1"/>
</dbReference>
<evidence type="ECO:0000256" key="2">
    <source>
        <dbReference type="ARBA" id="ARBA00006058"/>
    </source>
</evidence>
<evidence type="ECO:0008006" key="10">
    <source>
        <dbReference type="Google" id="ProtNLM"/>
    </source>
</evidence>
<dbReference type="OMA" id="CGNTKER"/>
<feature type="transmembrane region" description="Helical" evidence="7">
    <location>
        <begin position="163"/>
        <end position="185"/>
    </location>
</feature>
<gene>
    <name evidence="8" type="ORF">RDWZM_008726</name>
</gene>
<evidence type="ECO:0000256" key="1">
    <source>
        <dbReference type="ARBA" id="ARBA00004141"/>
    </source>
</evidence>
<evidence type="ECO:0000256" key="4">
    <source>
        <dbReference type="ARBA" id="ARBA00022989"/>
    </source>
</evidence>
<evidence type="ECO:0000256" key="3">
    <source>
        <dbReference type="ARBA" id="ARBA00022692"/>
    </source>
</evidence>
<accession>A0A9Q0RKB2</accession>
<evidence type="ECO:0000313" key="9">
    <source>
        <dbReference type="Proteomes" id="UP001142055"/>
    </source>
</evidence>
<protein>
    <recommendedName>
        <fullName evidence="10">Prominin-like protein</fullName>
    </recommendedName>
</protein>
<keyword evidence="4 7" id="KW-1133">Transmembrane helix</keyword>
<dbReference type="Pfam" id="PF05478">
    <property type="entry name" value="Prominin"/>
    <property type="match status" value="1"/>
</dbReference>
<dbReference type="GO" id="GO:0016020">
    <property type="term" value="C:membrane"/>
    <property type="evidence" value="ECO:0007669"/>
    <property type="project" value="UniProtKB-SubCell"/>
</dbReference>
<dbReference type="PANTHER" id="PTHR22730">
    <property type="entry name" value="PROMININ PROM PROTEIN"/>
    <property type="match status" value="1"/>
</dbReference>
<reference evidence="8" key="1">
    <citation type="submission" date="2022-12" db="EMBL/GenBank/DDBJ databases">
        <title>Genome assemblies of Blomia tropicalis.</title>
        <authorList>
            <person name="Cui Y."/>
        </authorList>
    </citation>
    <scope>NUCLEOTIDE SEQUENCE</scope>
    <source>
        <tissue evidence="8">Adult mites</tissue>
    </source>
</reference>
<evidence type="ECO:0000256" key="7">
    <source>
        <dbReference type="SAM" id="Phobius"/>
    </source>
</evidence>
<keyword evidence="9" id="KW-1185">Reference proteome</keyword>
<comment type="similarity">
    <text evidence="2">Belongs to the prominin family.</text>
</comment>
<keyword evidence="5 7" id="KW-0472">Membrane</keyword>
<feature type="transmembrane region" description="Helical" evidence="7">
    <location>
        <begin position="84"/>
        <end position="111"/>
    </location>
</feature>
<feature type="transmembrane region" description="Helical" evidence="7">
    <location>
        <begin position="479"/>
        <end position="505"/>
    </location>
</feature>
<dbReference type="Proteomes" id="UP001142055">
    <property type="component" value="Chromosome 3"/>
</dbReference>
<name>A0A9Q0RKB2_BLOTA</name>
<feature type="transmembrane region" description="Helical" evidence="7">
    <location>
        <begin position="822"/>
        <end position="846"/>
    </location>
</feature>
<evidence type="ECO:0000256" key="6">
    <source>
        <dbReference type="ARBA" id="ARBA00023180"/>
    </source>
</evidence>
<comment type="subcellular location">
    <subcellularLocation>
        <location evidence="1">Membrane</location>
        <topology evidence="1">Multi-pass membrane protein</topology>
    </subcellularLocation>
</comment>
<evidence type="ECO:0000256" key="5">
    <source>
        <dbReference type="ARBA" id="ARBA00023136"/>
    </source>
</evidence>
<comment type="caution">
    <text evidence="8">The sequence shown here is derived from an EMBL/GenBank/DDBJ whole genome shotgun (WGS) entry which is preliminary data.</text>
</comment>